<evidence type="ECO:0000256" key="2">
    <source>
        <dbReference type="RuleBase" id="RU102079"/>
    </source>
</evidence>
<keyword evidence="5" id="KW-1185">Reference proteome</keyword>
<dbReference type="InterPro" id="IPR013320">
    <property type="entry name" value="ConA-like_dom_sf"/>
</dbReference>
<feature type="domain" description="Galectin" evidence="3">
    <location>
        <begin position="1"/>
        <end position="128"/>
    </location>
</feature>
<dbReference type="Proteomes" id="UP000494206">
    <property type="component" value="Unassembled WGS sequence"/>
</dbReference>
<sequence>MADGDEFIITAKLFEQNQLSRARALFELYSSSGAIILHFRHDFETPSQKKKIVLNSWSVWGWGNELHHASPFKPGQHVKIHVKKLGDIYEITLTDGVVLTFPHRFSDTQNPTSFYYLGDWTFSKIQMICAKRNSESE</sequence>
<dbReference type="SUPFAM" id="SSF49899">
    <property type="entry name" value="Concanavalin A-like lectins/glucanases"/>
    <property type="match status" value="1"/>
</dbReference>
<name>A0A8S1EHJ5_9PELO</name>
<organism evidence="4 5">
    <name type="scientific">Caenorhabditis bovis</name>
    <dbReference type="NCBI Taxonomy" id="2654633"/>
    <lineage>
        <taxon>Eukaryota</taxon>
        <taxon>Metazoa</taxon>
        <taxon>Ecdysozoa</taxon>
        <taxon>Nematoda</taxon>
        <taxon>Chromadorea</taxon>
        <taxon>Rhabditida</taxon>
        <taxon>Rhabditina</taxon>
        <taxon>Rhabditomorpha</taxon>
        <taxon>Rhabditoidea</taxon>
        <taxon>Rhabditidae</taxon>
        <taxon>Peloderinae</taxon>
        <taxon>Caenorhabditis</taxon>
    </lineage>
</organism>
<dbReference type="OrthoDB" id="8918229at2759"/>
<dbReference type="InterPro" id="IPR001079">
    <property type="entry name" value="Galectin_CRD"/>
</dbReference>
<evidence type="ECO:0000313" key="4">
    <source>
        <dbReference type="EMBL" id="CAB3403205.1"/>
    </source>
</evidence>
<dbReference type="SMART" id="SM00908">
    <property type="entry name" value="Gal-bind_lectin"/>
    <property type="match status" value="1"/>
</dbReference>
<gene>
    <name evidence="4" type="ORF">CBOVIS_LOCUS5709</name>
</gene>
<dbReference type="PROSITE" id="PS51304">
    <property type="entry name" value="GALECTIN"/>
    <property type="match status" value="1"/>
</dbReference>
<dbReference type="Gene3D" id="2.60.120.200">
    <property type="match status" value="1"/>
</dbReference>
<evidence type="ECO:0000256" key="1">
    <source>
        <dbReference type="ARBA" id="ARBA00022734"/>
    </source>
</evidence>
<evidence type="ECO:0000313" key="5">
    <source>
        <dbReference type="Proteomes" id="UP000494206"/>
    </source>
</evidence>
<keyword evidence="1 2" id="KW-0430">Lectin</keyword>
<reference evidence="4 5" key="1">
    <citation type="submission" date="2020-04" db="EMBL/GenBank/DDBJ databases">
        <authorList>
            <person name="Laetsch R D."/>
            <person name="Stevens L."/>
            <person name="Kumar S."/>
            <person name="Blaxter L. M."/>
        </authorList>
    </citation>
    <scope>NUCLEOTIDE SEQUENCE [LARGE SCALE GENOMIC DNA]</scope>
</reference>
<accession>A0A8S1EHJ5</accession>
<protein>
    <recommendedName>
        <fullName evidence="2">Galectin</fullName>
    </recommendedName>
</protein>
<dbReference type="AlphaFoldDB" id="A0A8S1EHJ5"/>
<evidence type="ECO:0000259" key="3">
    <source>
        <dbReference type="PROSITE" id="PS51304"/>
    </source>
</evidence>
<dbReference type="GO" id="GO:0030246">
    <property type="term" value="F:carbohydrate binding"/>
    <property type="evidence" value="ECO:0007669"/>
    <property type="project" value="UniProtKB-UniRule"/>
</dbReference>
<dbReference type="EMBL" id="CADEPM010000003">
    <property type="protein sequence ID" value="CAB3403205.1"/>
    <property type="molecule type" value="Genomic_DNA"/>
</dbReference>
<comment type="caution">
    <text evidence="4">The sequence shown here is derived from an EMBL/GenBank/DDBJ whole genome shotgun (WGS) entry which is preliminary data.</text>
</comment>
<dbReference type="SMART" id="SM00276">
    <property type="entry name" value="GLECT"/>
    <property type="match status" value="1"/>
</dbReference>
<proteinExistence type="predicted"/>
<dbReference type="Pfam" id="PF00337">
    <property type="entry name" value="Gal-bind_lectin"/>
    <property type="match status" value="1"/>
</dbReference>